<dbReference type="PANTHER" id="PTHR10681:SF128">
    <property type="entry name" value="THIOREDOXIN-DEPENDENT PEROXIDE REDUCTASE, MITOCHONDRIAL"/>
    <property type="match status" value="1"/>
</dbReference>
<reference evidence="5" key="1">
    <citation type="submission" date="2022-03" db="EMBL/GenBank/DDBJ databases">
        <title>Draft genome sequence of Aduncisulcus paluster, a free-living microaerophilic Fornicata.</title>
        <authorList>
            <person name="Yuyama I."/>
            <person name="Kume K."/>
            <person name="Tamura T."/>
            <person name="Inagaki Y."/>
            <person name="Hashimoto T."/>
        </authorList>
    </citation>
    <scope>NUCLEOTIDE SEQUENCE</scope>
    <source>
        <strain evidence="5">NY0171</strain>
    </source>
</reference>
<proteinExistence type="inferred from homology"/>
<keyword evidence="6" id="KW-1185">Reference proteome</keyword>
<dbReference type="CDD" id="cd03015">
    <property type="entry name" value="PRX_Typ2cys"/>
    <property type="match status" value="1"/>
</dbReference>
<dbReference type="PROSITE" id="PS51352">
    <property type="entry name" value="THIOREDOXIN_2"/>
    <property type="match status" value="1"/>
</dbReference>
<dbReference type="InterPro" id="IPR050217">
    <property type="entry name" value="Peroxiredoxin"/>
</dbReference>
<name>A0ABQ5JSH1_9EUKA</name>
<feature type="domain" description="Thioredoxin" evidence="4">
    <location>
        <begin position="3"/>
        <end position="162"/>
    </location>
</feature>
<dbReference type="Pfam" id="PF10417">
    <property type="entry name" value="1-cysPrx_C"/>
    <property type="match status" value="1"/>
</dbReference>
<dbReference type="Proteomes" id="UP001057375">
    <property type="component" value="Unassembled WGS sequence"/>
</dbReference>
<comment type="function">
    <text evidence="3">Thiol-specific peroxidase that catalyzes the reduction of hydrogen peroxide and organic hydroperoxides to water and alcohols, respectively.</text>
</comment>
<comment type="caution">
    <text evidence="5">The sequence shown here is derived from an EMBL/GenBank/DDBJ whole genome shotgun (WGS) entry which is preliminary data.</text>
</comment>
<evidence type="ECO:0000256" key="3">
    <source>
        <dbReference type="PIRNR" id="PIRNR000239"/>
    </source>
</evidence>
<gene>
    <name evidence="5" type="ORF">ADUPG1_010699</name>
</gene>
<accession>A0ABQ5JSH1</accession>
<keyword evidence="3" id="KW-0575">Peroxidase</keyword>
<dbReference type="EMBL" id="BQXS01011670">
    <property type="protein sequence ID" value="GKT15401.1"/>
    <property type="molecule type" value="Genomic_DNA"/>
</dbReference>
<keyword evidence="3" id="KW-0676">Redox-active center</keyword>
<dbReference type="InterPro" id="IPR019479">
    <property type="entry name" value="Peroxiredoxin_C"/>
</dbReference>
<keyword evidence="2 3" id="KW-0560">Oxidoreductase</keyword>
<evidence type="ECO:0000256" key="1">
    <source>
        <dbReference type="ARBA" id="ARBA00009796"/>
    </source>
</evidence>
<keyword evidence="3" id="KW-0049">Antioxidant</keyword>
<sequence length="196" mass="21973">MSHLIGKPAPRFECPALMPDFSFKTLTNDDYKGKYLVIMFYPMDYTFVCPTEIIRHSEAVESFKKEGAEIVVASTDSEYVHLSWAATPKKQGGLGAMKMPMLADRNLKMSKAFGCLIEEEGVALRATYIINREGIIVSATINNLPVGRNADETLRLIQAFKYVDEHDGEGIPCGWTPGEKTIKTDPEGKLEWFQDE</sequence>
<dbReference type="InterPro" id="IPR013766">
    <property type="entry name" value="Thioredoxin_domain"/>
</dbReference>
<dbReference type="Pfam" id="PF00578">
    <property type="entry name" value="AhpC-TSA"/>
    <property type="match status" value="1"/>
</dbReference>
<dbReference type="InterPro" id="IPR000866">
    <property type="entry name" value="AhpC/TSA"/>
</dbReference>
<dbReference type="PANTHER" id="PTHR10681">
    <property type="entry name" value="THIOREDOXIN PEROXIDASE"/>
    <property type="match status" value="1"/>
</dbReference>
<organism evidence="5 6">
    <name type="scientific">Aduncisulcus paluster</name>
    <dbReference type="NCBI Taxonomy" id="2918883"/>
    <lineage>
        <taxon>Eukaryota</taxon>
        <taxon>Metamonada</taxon>
        <taxon>Carpediemonas-like organisms</taxon>
        <taxon>Aduncisulcus</taxon>
    </lineage>
</organism>
<protein>
    <submittedName>
        <fullName evidence="5">Peroxiredoxin, AhpC-type like protein</fullName>
    </submittedName>
</protein>
<dbReference type="Gene3D" id="3.40.30.10">
    <property type="entry name" value="Glutaredoxin"/>
    <property type="match status" value="1"/>
</dbReference>
<evidence type="ECO:0000313" key="5">
    <source>
        <dbReference type="EMBL" id="GKT15401.1"/>
    </source>
</evidence>
<evidence type="ECO:0000313" key="6">
    <source>
        <dbReference type="Proteomes" id="UP001057375"/>
    </source>
</evidence>
<dbReference type="SUPFAM" id="SSF52833">
    <property type="entry name" value="Thioredoxin-like"/>
    <property type="match status" value="1"/>
</dbReference>
<dbReference type="PIRSF" id="PIRSF000239">
    <property type="entry name" value="AHPC"/>
    <property type="match status" value="1"/>
</dbReference>
<dbReference type="InterPro" id="IPR024706">
    <property type="entry name" value="Peroxiredoxin_AhpC-typ"/>
</dbReference>
<dbReference type="InterPro" id="IPR036249">
    <property type="entry name" value="Thioredoxin-like_sf"/>
</dbReference>
<evidence type="ECO:0000256" key="2">
    <source>
        <dbReference type="ARBA" id="ARBA00023002"/>
    </source>
</evidence>
<evidence type="ECO:0000259" key="4">
    <source>
        <dbReference type="PROSITE" id="PS51352"/>
    </source>
</evidence>
<comment type="similarity">
    <text evidence="1">Belongs to the peroxiredoxin family. AhpC/Prx1 subfamily.</text>
</comment>